<dbReference type="RefSeq" id="WP_157848436.1">
    <property type="nucleotide sequence ID" value="NZ_AZSP01000384.1"/>
</dbReference>
<feature type="transmembrane region" description="Helical" evidence="1">
    <location>
        <begin position="6"/>
        <end position="25"/>
    </location>
</feature>
<gene>
    <name evidence="2" type="ORF">Y717_10610</name>
</gene>
<dbReference type="EMBL" id="AZSP01000384">
    <property type="protein sequence ID" value="PVE04638.1"/>
    <property type="molecule type" value="Genomic_DNA"/>
</dbReference>
<reference evidence="2 3" key="1">
    <citation type="submission" date="2013-12" db="EMBL/GenBank/DDBJ databases">
        <title>Annotated genome of Streptomyces scopuliridis.</title>
        <authorList>
            <person name="Olson J.B."/>
        </authorList>
    </citation>
    <scope>NUCLEOTIDE SEQUENCE [LARGE SCALE GENOMIC DNA]</scope>
    <source>
        <strain evidence="2 3">RB72</strain>
    </source>
</reference>
<keyword evidence="1" id="KW-0812">Transmembrane</keyword>
<evidence type="ECO:0000313" key="3">
    <source>
        <dbReference type="Proteomes" id="UP000245992"/>
    </source>
</evidence>
<keyword evidence="1" id="KW-0472">Membrane</keyword>
<keyword evidence="1" id="KW-1133">Transmembrane helix</keyword>
<proteinExistence type="predicted"/>
<comment type="caution">
    <text evidence="2">The sequence shown here is derived from an EMBL/GenBank/DDBJ whole genome shotgun (WGS) entry which is preliminary data.</text>
</comment>
<accession>A0A2T7SP08</accession>
<keyword evidence="3" id="KW-1185">Reference proteome</keyword>
<dbReference type="Proteomes" id="UP000245992">
    <property type="component" value="Unassembled WGS sequence"/>
</dbReference>
<dbReference type="AlphaFoldDB" id="A0A2T7SP08"/>
<evidence type="ECO:0000313" key="2">
    <source>
        <dbReference type="EMBL" id="PVE04638.1"/>
    </source>
</evidence>
<evidence type="ECO:0000256" key="1">
    <source>
        <dbReference type="SAM" id="Phobius"/>
    </source>
</evidence>
<organism evidence="2 3">
    <name type="scientific">Streptomyces scopuliridis RB72</name>
    <dbReference type="NCBI Taxonomy" id="1440053"/>
    <lineage>
        <taxon>Bacteria</taxon>
        <taxon>Bacillati</taxon>
        <taxon>Actinomycetota</taxon>
        <taxon>Actinomycetes</taxon>
        <taxon>Kitasatosporales</taxon>
        <taxon>Streptomycetaceae</taxon>
        <taxon>Streptomyces</taxon>
    </lineage>
</organism>
<sequence length="47" mass="5115">MTVLLWISYALIAWGLGCAALVAIVDDHHPFAYLAALLRPHGGRNAR</sequence>
<protein>
    <submittedName>
        <fullName evidence="2">Uncharacterized protein</fullName>
    </submittedName>
</protein>
<name>A0A2T7SP08_9ACTN</name>